<accession>A0A382HLX5</accession>
<dbReference type="PANTHER" id="PTHR30327">
    <property type="entry name" value="UNCHARACTERIZED PROTEIN YQGE"/>
    <property type="match status" value="1"/>
</dbReference>
<protein>
    <submittedName>
        <fullName evidence="1">Uncharacterized protein</fullName>
    </submittedName>
</protein>
<dbReference type="GO" id="GO:0005829">
    <property type="term" value="C:cytosol"/>
    <property type="evidence" value="ECO:0007669"/>
    <property type="project" value="TreeGrafter"/>
</dbReference>
<dbReference type="EMBL" id="UINC01061760">
    <property type="protein sequence ID" value="SVB87673.1"/>
    <property type="molecule type" value="Genomic_DNA"/>
</dbReference>
<dbReference type="SUPFAM" id="SSF143456">
    <property type="entry name" value="VC0467-like"/>
    <property type="match status" value="1"/>
</dbReference>
<name>A0A382HLX5_9ZZZZ</name>
<sequence length="191" mass="20146">MSADKEKDGYLSGQLLIAMPGMTDPRFSESVIYLCAHNEDGAMGLVVNKLMGSLSFAELLQQMKIESGAAGSKVEVHFGGPVESGRGFVLHSTDYNSEETMRVNNDFALTATIDVLKSIAGGKGPADAMFALGYAGWAAGQLDTEMQNNGWLNCAADSGIVFGEDNEAKWKSAAAKMGIDLSLLTSDVGHA</sequence>
<dbReference type="NCBIfam" id="NF001268">
    <property type="entry name" value="PRK00228.1-4"/>
    <property type="match status" value="1"/>
</dbReference>
<reference evidence="1" key="1">
    <citation type="submission" date="2018-05" db="EMBL/GenBank/DDBJ databases">
        <authorList>
            <person name="Lanie J.A."/>
            <person name="Ng W.-L."/>
            <person name="Kazmierczak K.M."/>
            <person name="Andrzejewski T.M."/>
            <person name="Davidsen T.M."/>
            <person name="Wayne K.J."/>
            <person name="Tettelin H."/>
            <person name="Glass J.I."/>
            <person name="Rusch D."/>
            <person name="Podicherti R."/>
            <person name="Tsui H.-C.T."/>
            <person name="Winkler M.E."/>
        </authorList>
    </citation>
    <scope>NUCLEOTIDE SEQUENCE</scope>
</reference>
<organism evidence="1">
    <name type="scientific">marine metagenome</name>
    <dbReference type="NCBI Taxonomy" id="408172"/>
    <lineage>
        <taxon>unclassified sequences</taxon>
        <taxon>metagenomes</taxon>
        <taxon>ecological metagenomes</taxon>
    </lineage>
</organism>
<proteinExistence type="inferred from homology"/>
<dbReference type="AlphaFoldDB" id="A0A382HLX5"/>
<dbReference type="Gene3D" id="3.40.1740.10">
    <property type="entry name" value="VC0467-like"/>
    <property type="match status" value="1"/>
</dbReference>
<dbReference type="InterPro" id="IPR003774">
    <property type="entry name" value="AlgH-like"/>
</dbReference>
<dbReference type="HAMAP" id="MF_00758">
    <property type="entry name" value="UPF0301"/>
    <property type="match status" value="1"/>
</dbReference>
<dbReference type="PANTHER" id="PTHR30327:SF1">
    <property type="entry name" value="UPF0301 PROTEIN YQGE"/>
    <property type="match status" value="1"/>
</dbReference>
<evidence type="ECO:0000313" key="1">
    <source>
        <dbReference type="EMBL" id="SVB87673.1"/>
    </source>
</evidence>
<gene>
    <name evidence="1" type="ORF">METZ01_LOCUS240527</name>
</gene>
<dbReference type="NCBIfam" id="NF001266">
    <property type="entry name" value="PRK00228.1-1"/>
    <property type="match status" value="1"/>
</dbReference>
<dbReference type="Pfam" id="PF02622">
    <property type="entry name" value="DUF179"/>
    <property type="match status" value="1"/>
</dbReference>